<keyword evidence="4 10" id="KW-0067">ATP-binding</keyword>
<evidence type="ECO:0000259" key="8">
    <source>
        <dbReference type="PROSITE" id="PS50893"/>
    </source>
</evidence>
<evidence type="ECO:0000256" key="4">
    <source>
        <dbReference type="ARBA" id="ARBA00022840"/>
    </source>
</evidence>
<dbReference type="Pfam" id="PF00005">
    <property type="entry name" value="ABC_tran"/>
    <property type="match status" value="1"/>
</dbReference>
<dbReference type="GO" id="GO:0034040">
    <property type="term" value="F:ATPase-coupled lipid transmembrane transporter activity"/>
    <property type="evidence" value="ECO:0007669"/>
    <property type="project" value="TreeGrafter"/>
</dbReference>
<feature type="transmembrane region" description="Helical" evidence="7">
    <location>
        <begin position="18"/>
        <end position="38"/>
    </location>
</feature>
<organism evidence="10">
    <name type="scientific">Candidatus Kentrum sp. FW</name>
    <dbReference type="NCBI Taxonomy" id="2126338"/>
    <lineage>
        <taxon>Bacteria</taxon>
        <taxon>Pseudomonadati</taxon>
        <taxon>Pseudomonadota</taxon>
        <taxon>Gammaproteobacteria</taxon>
        <taxon>Candidatus Kentrum</taxon>
    </lineage>
</organism>
<evidence type="ECO:0000256" key="7">
    <source>
        <dbReference type="SAM" id="Phobius"/>
    </source>
</evidence>
<dbReference type="Gene3D" id="1.20.1560.10">
    <property type="entry name" value="ABC transporter type 1, transmembrane domain"/>
    <property type="match status" value="1"/>
</dbReference>
<name>A0A450TD84_9GAMM</name>
<protein>
    <submittedName>
        <fullName evidence="10">Putative ATP-binding cassette transporter</fullName>
    </submittedName>
</protein>
<dbReference type="GO" id="GO:0005886">
    <property type="term" value="C:plasma membrane"/>
    <property type="evidence" value="ECO:0007669"/>
    <property type="project" value="UniProtKB-SubCell"/>
</dbReference>
<evidence type="ECO:0000256" key="3">
    <source>
        <dbReference type="ARBA" id="ARBA00022741"/>
    </source>
</evidence>
<accession>A0A450TD84</accession>
<dbReference type="PROSITE" id="PS50929">
    <property type="entry name" value="ABC_TM1F"/>
    <property type="match status" value="1"/>
</dbReference>
<reference evidence="10" key="1">
    <citation type="submission" date="2019-02" db="EMBL/GenBank/DDBJ databases">
        <authorList>
            <person name="Gruber-Vodicka R. H."/>
            <person name="Seah K. B. B."/>
        </authorList>
    </citation>
    <scope>NUCLEOTIDE SEQUENCE</scope>
    <source>
        <strain evidence="10">BECK_BZ106</strain>
    </source>
</reference>
<dbReference type="PROSITE" id="PS50893">
    <property type="entry name" value="ABC_TRANSPORTER_2"/>
    <property type="match status" value="1"/>
</dbReference>
<dbReference type="InterPro" id="IPR005898">
    <property type="entry name" value="Cyc_pep_transpt_SyrD/YojI"/>
</dbReference>
<evidence type="ECO:0000256" key="6">
    <source>
        <dbReference type="ARBA" id="ARBA00023136"/>
    </source>
</evidence>
<feature type="transmembrane region" description="Helical" evidence="7">
    <location>
        <begin position="50"/>
        <end position="73"/>
    </location>
</feature>
<dbReference type="NCBIfam" id="TIGR01194">
    <property type="entry name" value="cyc_pep_trnsptr"/>
    <property type="match status" value="1"/>
</dbReference>
<dbReference type="PANTHER" id="PTHR24221:SF654">
    <property type="entry name" value="ATP-BINDING CASSETTE SUB-FAMILY B MEMBER 6"/>
    <property type="match status" value="1"/>
</dbReference>
<dbReference type="InterPro" id="IPR011527">
    <property type="entry name" value="ABC1_TM_dom"/>
</dbReference>
<sequence>MFGDLLHFIRREVKGPKLAVVLFTALVGIKHGLLLAIINEAVEEASAGTVAPILAMGFVLMLVLYLGAGYYAFSRSIRLVTQLTEGLRLRLCEKLFDSNLQLIEEQGKGEIYSQLTRDVNQLSSSILRVLEAFQAVVLVFFCLLYIGWLSWPGLVATCVAILLGVMAYRVQDAHAERLLRSTRAREADFFDGISDLLDGFKELKMTSLRARGLHKELWETADEFRELTTRTEIRFSISLLTSQSFMFALLGVVVFLYPEAFATDSIALYKFLAAVLFMLGPLEVAVDSLPSITRGRVSLEQILKLEARLDSGLHNARISGGDAVRSLPMAPLQLDGLHYRFGGEGGFELGPVTLTIDPGSIIFIVGGNGSGKTTLLKLITGLYQPNSGQIYLGDQVIHEDTYPAYRELFSQVFWDFHLFRRLHGLMVEEPAVESWLERLGLARKIRFSKDGFTKLNLSTGERKRLAFLVARLYDREIFLFDELTADQDPHYRRYFYETLLPELKHQGKTVIAVTHDDAWFHACDRLLKMDYGRLTELPVSSSW</sequence>
<feature type="domain" description="ABC transmembrane type-1" evidence="9">
    <location>
        <begin position="33"/>
        <end position="294"/>
    </location>
</feature>
<dbReference type="GO" id="GO:0016887">
    <property type="term" value="F:ATP hydrolysis activity"/>
    <property type="evidence" value="ECO:0007669"/>
    <property type="project" value="InterPro"/>
</dbReference>
<keyword evidence="2 7" id="KW-0812">Transmembrane</keyword>
<dbReference type="GO" id="GO:0140359">
    <property type="term" value="F:ABC-type transporter activity"/>
    <property type="evidence" value="ECO:0007669"/>
    <property type="project" value="InterPro"/>
</dbReference>
<feature type="transmembrane region" description="Helical" evidence="7">
    <location>
        <begin position="154"/>
        <end position="170"/>
    </location>
</feature>
<feature type="transmembrane region" description="Helical" evidence="7">
    <location>
        <begin position="235"/>
        <end position="256"/>
    </location>
</feature>
<proteinExistence type="predicted"/>
<dbReference type="Pfam" id="PF00664">
    <property type="entry name" value="ABC_membrane"/>
    <property type="match status" value="1"/>
</dbReference>
<dbReference type="SUPFAM" id="SSF90123">
    <property type="entry name" value="ABC transporter transmembrane region"/>
    <property type="match status" value="1"/>
</dbReference>
<dbReference type="GO" id="GO:1904680">
    <property type="term" value="F:peptide transmembrane transporter activity"/>
    <property type="evidence" value="ECO:0007669"/>
    <property type="project" value="InterPro"/>
</dbReference>
<comment type="subcellular location">
    <subcellularLocation>
        <location evidence="1">Cell membrane</location>
        <topology evidence="1">Multi-pass membrane protein</topology>
    </subcellularLocation>
</comment>
<keyword evidence="3" id="KW-0547">Nucleotide-binding</keyword>
<dbReference type="InterPro" id="IPR036640">
    <property type="entry name" value="ABC1_TM_sf"/>
</dbReference>
<evidence type="ECO:0000313" key="10">
    <source>
        <dbReference type="EMBL" id="VFJ64872.1"/>
    </source>
</evidence>
<dbReference type="InterPro" id="IPR039421">
    <property type="entry name" value="Type_1_exporter"/>
</dbReference>
<dbReference type="PANTHER" id="PTHR24221">
    <property type="entry name" value="ATP-BINDING CASSETTE SUB-FAMILY B"/>
    <property type="match status" value="1"/>
</dbReference>
<dbReference type="InterPro" id="IPR003593">
    <property type="entry name" value="AAA+_ATPase"/>
</dbReference>
<dbReference type="Gene3D" id="3.40.50.300">
    <property type="entry name" value="P-loop containing nucleotide triphosphate hydrolases"/>
    <property type="match status" value="1"/>
</dbReference>
<evidence type="ECO:0000256" key="5">
    <source>
        <dbReference type="ARBA" id="ARBA00022989"/>
    </source>
</evidence>
<dbReference type="GO" id="GO:0015833">
    <property type="term" value="P:peptide transport"/>
    <property type="evidence" value="ECO:0007669"/>
    <property type="project" value="InterPro"/>
</dbReference>
<dbReference type="EMBL" id="CAADFD010000098">
    <property type="protein sequence ID" value="VFJ64872.1"/>
    <property type="molecule type" value="Genomic_DNA"/>
</dbReference>
<feature type="domain" description="ABC transporter" evidence="8">
    <location>
        <begin position="332"/>
        <end position="543"/>
    </location>
</feature>
<keyword evidence="5 7" id="KW-1133">Transmembrane helix</keyword>
<dbReference type="SMART" id="SM00382">
    <property type="entry name" value="AAA"/>
    <property type="match status" value="1"/>
</dbReference>
<dbReference type="InterPro" id="IPR027417">
    <property type="entry name" value="P-loop_NTPase"/>
</dbReference>
<dbReference type="AlphaFoldDB" id="A0A450TD84"/>
<gene>
    <name evidence="10" type="ORF">BECKFW1821B_GA0114236_10988</name>
</gene>
<dbReference type="SUPFAM" id="SSF52540">
    <property type="entry name" value="P-loop containing nucleoside triphosphate hydrolases"/>
    <property type="match status" value="1"/>
</dbReference>
<keyword evidence="6 7" id="KW-0472">Membrane</keyword>
<evidence type="ECO:0000256" key="1">
    <source>
        <dbReference type="ARBA" id="ARBA00004651"/>
    </source>
</evidence>
<evidence type="ECO:0000259" key="9">
    <source>
        <dbReference type="PROSITE" id="PS50929"/>
    </source>
</evidence>
<dbReference type="InterPro" id="IPR003439">
    <property type="entry name" value="ABC_transporter-like_ATP-bd"/>
</dbReference>
<evidence type="ECO:0000256" key="2">
    <source>
        <dbReference type="ARBA" id="ARBA00022692"/>
    </source>
</evidence>
<feature type="transmembrane region" description="Helical" evidence="7">
    <location>
        <begin position="126"/>
        <end position="148"/>
    </location>
</feature>
<dbReference type="GO" id="GO:0005524">
    <property type="term" value="F:ATP binding"/>
    <property type="evidence" value="ECO:0007669"/>
    <property type="project" value="UniProtKB-KW"/>
</dbReference>